<sequence>MSHRIYSGETCHLTRSNESDSARLMFST</sequence>
<reference evidence="1" key="2">
    <citation type="journal article" date="2015" name="Fish Shellfish Immunol.">
        <title>Early steps in the European eel (Anguilla anguilla)-Vibrio vulnificus interaction in the gills: Role of the RtxA13 toxin.</title>
        <authorList>
            <person name="Callol A."/>
            <person name="Pajuelo D."/>
            <person name="Ebbesson L."/>
            <person name="Teles M."/>
            <person name="MacKenzie S."/>
            <person name="Amaro C."/>
        </authorList>
    </citation>
    <scope>NUCLEOTIDE SEQUENCE</scope>
</reference>
<name>A0A0E9SIN0_ANGAN</name>
<organism evidence="1">
    <name type="scientific">Anguilla anguilla</name>
    <name type="common">European freshwater eel</name>
    <name type="synonym">Muraena anguilla</name>
    <dbReference type="NCBI Taxonomy" id="7936"/>
    <lineage>
        <taxon>Eukaryota</taxon>
        <taxon>Metazoa</taxon>
        <taxon>Chordata</taxon>
        <taxon>Craniata</taxon>
        <taxon>Vertebrata</taxon>
        <taxon>Euteleostomi</taxon>
        <taxon>Actinopterygii</taxon>
        <taxon>Neopterygii</taxon>
        <taxon>Teleostei</taxon>
        <taxon>Anguilliformes</taxon>
        <taxon>Anguillidae</taxon>
        <taxon>Anguilla</taxon>
    </lineage>
</organism>
<dbReference type="AlphaFoldDB" id="A0A0E9SIN0"/>
<accession>A0A0E9SIN0</accession>
<reference evidence="1" key="1">
    <citation type="submission" date="2014-11" db="EMBL/GenBank/DDBJ databases">
        <authorList>
            <person name="Amaro Gonzalez C."/>
        </authorList>
    </citation>
    <scope>NUCLEOTIDE SEQUENCE</scope>
</reference>
<dbReference type="EMBL" id="GBXM01067401">
    <property type="protein sequence ID" value="JAH41176.1"/>
    <property type="molecule type" value="Transcribed_RNA"/>
</dbReference>
<protein>
    <submittedName>
        <fullName evidence="1">Uncharacterized protein</fullName>
    </submittedName>
</protein>
<evidence type="ECO:0000313" key="1">
    <source>
        <dbReference type="EMBL" id="JAH41176.1"/>
    </source>
</evidence>
<proteinExistence type="predicted"/>